<dbReference type="Proteomes" id="UP001142055">
    <property type="component" value="Chromosome 2"/>
</dbReference>
<dbReference type="AlphaFoldDB" id="A0A9Q0M4X8"/>
<reference evidence="1" key="1">
    <citation type="submission" date="2022-12" db="EMBL/GenBank/DDBJ databases">
        <title>Genome assemblies of Blomia tropicalis.</title>
        <authorList>
            <person name="Cui Y."/>
        </authorList>
    </citation>
    <scope>NUCLEOTIDE SEQUENCE</scope>
    <source>
        <tissue evidence="1">Adult mites</tissue>
    </source>
</reference>
<organism evidence="1 2">
    <name type="scientific">Blomia tropicalis</name>
    <name type="common">Mite</name>
    <dbReference type="NCBI Taxonomy" id="40697"/>
    <lineage>
        <taxon>Eukaryota</taxon>
        <taxon>Metazoa</taxon>
        <taxon>Ecdysozoa</taxon>
        <taxon>Arthropoda</taxon>
        <taxon>Chelicerata</taxon>
        <taxon>Arachnida</taxon>
        <taxon>Acari</taxon>
        <taxon>Acariformes</taxon>
        <taxon>Sarcoptiformes</taxon>
        <taxon>Astigmata</taxon>
        <taxon>Glycyphagoidea</taxon>
        <taxon>Echimyopodidae</taxon>
        <taxon>Blomia</taxon>
    </lineage>
</organism>
<evidence type="ECO:0000313" key="1">
    <source>
        <dbReference type="EMBL" id="KAJ6218969.1"/>
    </source>
</evidence>
<proteinExistence type="predicted"/>
<gene>
    <name evidence="1" type="ORF">RDWZM_004781</name>
</gene>
<accession>A0A9Q0M4X8</accession>
<dbReference type="EMBL" id="JAPWDV010000002">
    <property type="protein sequence ID" value="KAJ6218969.1"/>
    <property type="molecule type" value="Genomic_DNA"/>
</dbReference>
<sequence>MAGNFRPKLEATSIGNKSKGKFLENSPIFFLKIGSSSTATNIQHHTKGINLKPIVSGNNVLFGKRNSNLYKLPLQFISNAKPVDIIQGINKLSNKVTYNNNNNKKKKPMVNKVFKHGSKIFYLPTRFVSNGKPIKPVLLSSMGKRIVQQIGVNQINHHQQQQPMSIYLKKKKFYHKY</sequence>
<protein>
    <submittedName>
        <fullName evidence="1">Uncharacterized protein</fullName>
    </submittedName>
</protein>
<evidence type="ECO:0000313" key="2">
    <source>
        <dbReference type="Proteomes" id="UP001142055"/>
    </source>
</evidence>
<comment type="caution">
    <text evidence="1">The sequence shown here is derived from an EMBL/GenBank/DDBJ whole genome shotgun (WGS) entry which is preliminary data.</text>
</comment>
<name>A0A9Q0M4X8_BLOTA</name>
<keyword evidence="2" id="KW-1185">Reference proteome</keyword>